<evidence type="ECO:0000313" key="1">
    <source>
        <dbReference type="EMBL" id="KAG0253675.1"/>
    </source>
</evidence>
<accession>A0AAD4GZW6</accession>
<dbReference type="AlphaFoldDB" id="A0AAD4GZW6"/>
<name>A0AAD4GZW6_9FUNG</name>
<evidence type="ECO:0000313" key="2">
    <source>
        <dbReference type="Proteomes" id="UP001194580"/>
    </source>
</evidence>
<comment type="caution">
    <text evidence="1">The sequence shown here is derived from an EMBL/GenBank/DDBJ whole genome shotgun (WGS) entry which is preliminary data.</text>
</comment>
<dbReference type="EMBL" id="JAAAIL010002907">
    <property type="protein sequence ID" value="KAG0253675.1"/>
    <property type="molecule type" value="Genomic_DNA"/>
</dbReference>
<keyword evidence="2" id="KW-1185">Reference proteome</keyword>
<gene>
    <name evidence="1" type="ORF">BGZ95_006250</name>
</gene>
<sequence length="118" mass="13497">ALDDTEARLVSYDHCGERGNLCNEIVHLENKYGGNLSIFKELRTVEEVLGLLIFQRYMFGADKLVLQEAVPELVERAFGRIMIVDGVARTVLDELFVLKAAENYFKMRDSGFMKTLDY</sequence>
<proteinExistence type="predicted"/>
<organism evidence="1 2">
    <name type="scientific">Linnemannia exigua</name>
    <dbReference type="NCBI Taxonomy" id="604196"/>
    <lineage>
        <taxon>Eukaryota</taxon>
        <taxon>Fungi</taxon>
        <taxon>Fungi incertae sedis</taxon>
        <taxon>Mucoromycota</taxon>
        <taxon>Mortierellomycotina</taxon>
        <taxon>Mortierellomycetes</taxon>
        <taxon>Mortierellales</taxon>
        <taxon>Mortierellaceae</taxon>
        <taxon>Linnemannia</taxon>
    </lineage>
</organism>
<protein>
    <submittedName>
        <fullName evidence="1">Uncharacterized protein</fullName>
    </submittedName>
</protein>
<feature type="non-terminal residue" evidence="1">
    <location>
        <position position="1"/>
    </location>
</feature>
<dbReference type="Proteomes" id="UP001194580">
    <property type="component" value="Unassembled WGS sequence"/>
</dbReference>
<reference evidence="1" key="1">
    <citation type="journal article" date="2020" name="Fungal Divers.">
        <title>Resolving the Mortierellaceae phylogeny through synthesis of multi-gene phylogenetics and phylogenomics.</title>
        <authorList>
            <person name="Vandepol N."/>
            <person name="Liber J."/>
            <person name="Desiro A."/>
            <person name="Na H."/>
            <person name="Kennedy M."/>
            <person name="Barry K."/>
            <person name="Grigoriev I.V."/>
            <person name="Miller A.N."/>
            <person name="O'Donnell K."/>
            <person name="Stajich J.E."/>
            <person name="Bonito G."/>
        </authorList>
    </citation>
    <scope>NUCLEOTIDE SEQUENCE</scope>
    <source>
        <strain evidence="1">NRRL 28262</strain>
    </source>
</reference>